<dbReference type="InterPro" id="IPR009937">
    <property type="entry name" value="Phage_holin_3_6"/>
</dbReference>
<gene>
    <name evidence="2" type="ORF">SAMN06265370_101124</name>
</gene>
<dbReference type="EMBL" id="FZNN01000001">
    <property type="protein sequence ID" value="SNR25576.1"/>
    <property type="molecule type" value="Genomic_DNA"/>
</dbReference>
<keyword evidence="1" id="KW-0472">Membrane</keyword>
<protein>
    <submittedName>
        <fullName evidence="2">Putative Holin-X, holin superfamily III</fullName>
    </submittedName>
</protein>
<evidence type="ECO:0000256" key="1">
    <source>
        <dbReference type="SAM" id="Phobius"/>
    </source>
</evidence>
<dbReference type="Pfam" id="PF07332">
    <property type="entry name" value="Phage_holin_3_6"/>
    <property type="match status" value="1"/>
</dbReference>
<dbReference type="Proteomes" id="UP000198417">
    <property type="component" value="Unassembled WGS sequence"/>
</dbReference>
<dbReference type="OrthoDB" id="7874165at2"/>
<keyword evidence="3" id="KW-1185">Reference proteome</keyword>
<reference evidence="2 3" key="1">
    <citation type="submission" date="2017-06" db="EMBL/GenBank/DDBJ databases">
        <authorList>
            <person name="Kim H.J."/>
            <person name="Triplett B.A."/>
        </authorList>
    </citation>
    <scope>NUCLEOTIDE SEQUENCE [LARGE SCALE GENOMIC DNA]</scope>
    <source>
        <strain evidence="2 3">DSM 29052</strain>
    </source>
</reference>
<name>A0A238UU98_9RHOB</name>
<dbReference type="RefSeq" id="WP_089268578.1">
    <property type="nucleotide sequence ID" value="NZ_FZNN01000001.1"/>
</dbReference>
<organism evidence="2 3">
    <name type="scientific">Puniceibacterium sediminis</name>
    <dbReference type="NCBI Taxonomy" id="1608407"/>
    <lineage>
        <taxon>Bacteria</taxon>
        <taxon>Pseudomonadati</taxon>
        <taxon>Pseudomonadota</taxon>
        <taxon>Alphaproteobacteria</taxon>
        <taxon>Rhodobacterales</taxon>
        <taxon>Paracoccaceae</taxon>
        <taxon>Puniceibacterium</taxon>
    </lineage>
</organism>
<evidence type="ECO:0000313" key="3">
    <source>
        <dbReference type="Proteomes" id="UP000198417"/>
    </source>
</evidence>
<feature type="transmembrane region" description="Helical" evidence="1">
    <location>
        <begin position="20"/>
        <end position="43"/>
    </location>
</feature>
<feature type="transmembrane region" description="Helical" evidence="1">
    <location>
        <begin position="49"/>
        <end position="71"/>
    </location>
</feature>
<proteinExistence type="predicted"/>
<keyword evidence="1" id="KW-1133">Transmembrane helix</keyword>
<dbReference type="AlphaFoldDB" id="A0A238UU98"/>
<keyword evidence="1" id="KW-0812">Transmembrane</keyword>
<sequence length="117" mass="12550">MLLLASLRDYARRTSRAVAFSLAGAVFLSIGAAFLTFAAWLMLERWGGAIFAAQVVGSVYFASGLIFFAIASAQKRRVYRRPPPTPAAGAPDPVLQMIEGFLMGLAAGRGTSRNKPR</sequence>
<evidence type="ECO:0000313" key="2">
    <source>
        <dbReference type="EMBL" id="SNR25576.1"/>
    </source>
</evidence>
<accession>A0A238UU98</accession>